<accession>A0A2S0MD59</accession>
<evidence type="ECO:0000313" key="4">
    <source>
        <dbReference type="Proteomes" id="UP000239709"/>
    </source>
</evidence>
<organism evidence="3 4">
    <name type="scientific">Ottowia oryzae</name>
    <dbReference type="NCBI Taxonomy" id="2109914"/>
    <lineage>
        <taxon>Bacteria</taxon>
        <taxon>Pseudomonadati</taxon>
        <taxon>Pseudomonadota</taxon>
        <taxon>Betaproteobacteria</taxon>
        <taxon>Burkholderiales</taxon>
        <taxon>Comamonadaceae</taxon>
        <taxon>Ottowia</taxon>
    </lineage>
</organism>
<keyword evidence="4" id="KW-1185">Reference proteome</keyword>
<sequence>MTFPFVRATLAICTLACAAAPALADSIVAGGSSAGVSASSAGSVSLKGSSNSIEGSSGSSSRGDKTALVQDGTYRVTAVTPDLPAGTVRLGLAPQGMEGAQAFVLNVPVGAFGGEVPSTGDTLQAQRRDYGVQFARAEKPFYLVLADAWSAELDSRPLTQ</sequence>
<proteinExistence type="predicted"/>
<dbReference type="OrthoDB" id="8592283at2"/>
<name>A0A2S0MD59_9BURK</name>
<dbReference type="Proteomes" id="UP000239709">
    <property type="component" value="Chromosome"/>
</dbReference>
<feature type="chain" id="PRO_5015446916" evidence="2">
    <location>
        <begin position="25"/>
        <end position="160"/>
    </location>
</feature>
<evidence type="ECO:0000256" key="1">
    <source>
        <dbReference type="SAM" id="MobiDB-lite"/>
    </source>
</evidence>
<feature type="region of interest" description="Disordered" evidence="1">
    <location>
        <begin position="41"/>
        <end position="66"/>
    </location>
</feature>
<protein>
    <submittedName>
        <fullName evidence="3">Uncharacterized protein</fullName>
    </submittedName>
</protein>
<feature type="compositionally biased region" description="Low complexity" evidence="1">
    <location>
        <begin position="41"/>
        <end position="61"/>
    </location>
</feature>
<reference evidence="3 4" key="1">
    <citation type="submission" date="2018-03" db="EMBL/GenBank/DDBJ databases">
        <title>Genome sequencing of Ottowia sp.</title>
        <authorList>
            <person name="Kim S.-J."/>
            <person name="Heo J."/>
            <person name="Kwon S.-W."/>
        </authorList>
    </citation>
    <scope>NUCLEOTIDE SEQUENCE [LARGE SCALE GENOMIC DNA]</scope>
    <source>
        <strain evidence="3 4">KADR8-3</strain>
    </source>
</reference>
<gene>
    <name evidence="3" type="ORF">C6570_05415</name>
</gene>
<evidence type="ECO:0000313" key="3">
    <source>
        <dbReference type="EMBL" id="AVO33760.1"/>
    </source>
</evidence>
<dbReference type="EMBL" id="CP027666">
    <property type="protein sequence ID" value="AVO33760.1"/>
    <property type="molecule type" value="Genomic_DNA"/>
</dbReference>
<evidence type="ECO:0000256" key="2">
    <source>
        <dbReference type="SAM" id="SignalP"/>
    </source>
</evidence>
<feature type="signal peptide" evidence="2">
    <location>
        <begin position="1"/>
        <end position="24"/>
    </location>
</feature>
<dbReference type="RefSeq" id="WP_106702317.1">
    <property type="nucleotide sequence ID" value="NZ_CP027666.1"/>
</dbReference>
<dbReference type="AlphaFoldDB" id="A0A2S0MD59"/>
<dbReference type="KEGG" id="otk:C6570_05415"/>
<keyword evidence="2" id="KW-0732">Signal</keyword>